<comment type="caution">
    <text evidence="1">The sequence shown here is derived from an EMBL/GenBank/DDBJ whole genome shotgun (WGS) entry which is preliminary data.</text>
</comment>
<reference evidence="1" key="1">
    <citation type="submission" date="2019-04" db="EMBL/GenBank/DDBJ databases">
        <title>Sequencing of skin fungus with MAO and IRED activity.</title>
        <authorList>
            <person name="Marsaioli A.J."/>
            <person name="Bonatto J.M.C."/>
            <person name="Reis Junior O."/>
        </authorList>
    </citation>
    <scope>NUCLEOTIDE SEQUENCE</scope>
    <source>
        <strain evidence="1">28M1</strain>
    </source>
</reference>
<evidence type="ECO:0000313" key="1">
    <source>
        <dbReference type="EMBL" id="KAF3034170.1"/>
    </source>
</evidence>
<dbReference type="AlphaFoldDB" id="A0A9P4WJT2"/>
<organism evidence="1 2">
    <name type="scientific">Didymella heteroderae</name>
    <dbReference type="NCBI Taxonomy" id="1769908"/>
    <lineage>
        <taxon>Eukaryota</taxon>
        <taxon>Fungi</taxon>
        <taxon>Dikarya</taxon>
        <taxon>Ascomycota</taxon>
        <taxon>Pezizomycotina</taxon>
        <taxon>Dothideomycetes</taxon>
        <taxon>Pleosporomycetidae</taxon>
        <taxon>Pleosporales</taxon>
        <taxon>Pleosporineae</taxon>
        <taxon>Didymellaceae</taxon>
        <taxon>Didymella</taxon>
    </lineage>
</organism>
<sequence length="98" mass="10852">MGPPNDWHARQFATPSHEISLRHVGRRIKFKCDGSVSGFFDEDYANDADWKKFTEKGGALSCGLDGDDKVADLQMGDTRNPPYAASSWIGDLQGEMTE</sequence>
<dbReference type="OrthoDB" id="5337308at2759"/>
<gene>
    <name evidence="1" type="ORF">E8E12_005640</name>
</gene>
<dbReference type="EMBL" id="SWKV01000071">
    <property type="protein sequence ID" value="KAF3034170.1"/>
    <property type="molecule type" value="Genomic_DNA"/>
</dbReference>
<proteinExistence type="predicted"/>
<keyword evidence="2" id="KW-1185">Reference proteome</keyword>
<name>A0A9P4WJT2_9PLEO</name>
<protein>
    <submittedName>
        <fullName evidence="1">Uncharacterized protein</fullName>
    </submittedName>
</protein>
<accession>A0A9P4WJT2</accession>
<evidence type="ECO:0000313" key="2">
    <source>
        <dbReference type="Proteomes" id="UP000758155"/>
    </source>
</evidence>
<dbReference type="Proteomes" id="UP000758155">
    <property type="component" value="Unassembled WGS sequence"/>
</dbReference>